<dbReference type="PANTHER" id="PTHR43420:SF12">
    <property type="entry name" value="N-ACETYLTRANSFERASE DOMAIN-CONTAINING PROTEIN"/>
    <property type="match status" value="1"/>
</dbReference>
<dbReference type="SUPFAM" id="SSF55729">
    <property type="entry name" value="Acyl-CoA N-acyltransferases (Nat)"/>
    <property type="match status" value="1"/>
</dbReference>
<dbReference type="EMBL" id="JAKREW010000003">
    <property type="protein sequence ID" value="MCG7504607.1"/>
    <property type="molecule type" value="Genomic_DNA"/>
</dbReference>
<dbReference type="PANTHER" id="PTHR43420">
    <property type="entry name" value="ACETYLTRANSFERASE"/>
    <property type="match status" value="1"/>
</dbReference>
<sequence>MAITGADLLNPQHPATVLAKVRRYEAAGFRAWPAAAVHYDGTWVVRLTAGHPAKRLNSINPLDPGDVHQLAERIARAGRRFEAYGRPLTFRISPLAGAALSRHLDAEGWSRFGESLVMRVPLAKAPVDDVLDQIPLKDISRFVSATLKVHGADASLRPGLSEIIGAIQPEAGLFALERGDEPMATLICVHDGDLAGLFEIATDKTVRRQGYGRQLVLSALKWARLRGAREAWLQVEADNAPALALYHGLGFEEVYRYHYRQPASL</sequence>
<comment type="caution">
    <text evidence="4">The sequence shown here is derived from an EMBL/GenBank/DDBJ whole genome shotgun (WGS) entry which is preliminary data.</text>
</comment>
<evidence type="ECO:0000313" key="5">
    <source>
        <dbReference type="Proteomes" id="UP001201701"/>
    </source>
</evidence>
<gene>
    <name evidence="4" type="ORF">L4923_06185</name>
</gene>
<dbReference type="Gene3D" id="3.40.630.30">
    <property type="match status" value="1"/>
</dbReference>
<dbReference type="InterPro" id="IPR016181">
    <property type="entry name" value="Acyl_CoA_acyltransferase"/>
</dbReference>
<feature type="domain" description="N-acetyltransferase" evidence="3">
    <location>
        <begin position="129"/>
        <end position="265"/>
    </location>
</feature>
<evidence type="ECO:0000259" key="3">
    <source>
        <dbReference type="PROSITE" id="PS51186"/>
    </source>
</evidence>
<dbReference type="InterPro" id="IPR000182">
    <property type="entry name" value="GNAT_dom"/>
</dbReference>
<evidence type="ECO:0000313" key="4">
    <source>
        <dbReference type="EMBL" id="MCG7504607.1"/>
    </source>
</evidence>
<name>A0ABS9QB14_9HYPH</name>
<dbReference type="Pfam" id="PF00583">
    <property type="entry name" value="Acetyltransf_1"/>
    <property type="match status" value="1"/>
</dbReference>
<keyword evidence="2" id="KW-0012">Acyltransferase</keyword>
<dbReference type="RefSeq" id="WP_239362823.1">
    <property type="nucleotide sequence ID" value="NZ_JAKREW010000003.1"/>
</dbReference>
<proteinExistence type="predicted"/>
<evidence type="ECO:0000256" key="1">
    <source>
        <dbReference type="ARBA" id="ARBA00022679"/>
    </source>
</evidence>
<dbReference type="PROSITE" id="PS51186">
    <property type="entry name" value="GNAT"/>
    <property type="match status" value="1"/>
</dbReference>
<reference evidence="4 5" key="1">
    <citation type="submission" date="2022-02" db="EMBL/GenBank/DDBJ databases">
        <title>Draft genome sequence of Mezorhizobium retamae strain IRAMC:0171 isolated from Retama raetam nodules.</title>
        <authorList>
            <person name="Bengaied R."/>
            <person name="Sbissi I."/>
            <person name="Huber K."/>
            <person name="Ghodbane F."/>
            <person name="Nouioui I."/>
            <person name="Tarhouni M."/>
            <person name="Gtari M."/>
        </authorList>
    </citation>
    <scope>NUCLEOTIDE SEQUENCE [LARGE SCALE GENOMIC DNA]</scope>
    <source>
        <strain evidence="4 5">IRAMC:0171</strain>
    </source>
</reference>
<dbReference type="Proteomes" id="UP001201701">
    <property type="component" value="Unassembled WGS sequence"/>
</dbReference>
<accession>A0ABS9QB14</accession>
<dbReference type="InterPro" id="IPR050680">
    <property type="entry name" value="YpeA/RimI_acetyltransf"/>
</dbReference>
<protein>
    <submittedName>
        <fullName evidence="4">GNAT family N-acetyltransferase</fullName>
    </submittedName>
</protein>
<keyword evidence="5" id="KW-1185">Reference proteome</keyword>
<keyword evidence="1" id="KW-0808">Transferase</keyword>
<evidence type="ECO:0000256" key="2">
    <source>
        <dbReference type="ARBA" id="ARBA00023315"/>
    </source>
</evidence>
<organism evidence="4 5">
    <name type="scientific">Mesorhizobium retamae</name>
    <dbReference type="NCBI Taxonomy" id="2912854"/>
    <lineage>
        <taxon>Bacteria</taxon>
        <taxon>Pseudomonadati</taxon>
        <taxon>Pseudomonadota</taxon>
        <taxon>Alphaproteobacteria</taxon>
        <taxon>Hyphomicrobiales</taxon>
        <taxon>Phyllobacteriaceae</taxon>
        <taxon>Mesorhizobium</taxon>
    </lineage>
</organism>
<dbReference type="CDD" id="cd04301">
    <property type="entry name" value="NAT_SF"/>
    <property type="match status" value="1"/>
</dbReference>